<evidence type="ECO:0000259" key="3">
    <source>
        <dbReference type="Pfam" id="PF13193"/>
    </source>
</evidence>
<dbReference type="AlphaFoldDB" id="A0A0S4QKN4"/>
<accession>A0A0S4QKN4</accession>
<name>A0A0S4QKN4_9ACTN</name>
<evidence type="ECO:0000259" key="2">
    <source>
        <dbReference type="Pfam" id="PF00501"/>
    </source>
</evidence>
<feature type="domain" description="AMP-binding enzyme C-terminal" evidence="3">
    <location>
        <begin position="1081"/>
        <end position="1156"/>
    </location>
</feature>
<organism evidence="4 5">
    <name type="scientific">Parafrankia irregularis</name>
    <dbReference type="NCBI Taxonomy" id="795642"/>
    <lineage>
        <taxon>Bacteria</taxon>
        <taxon>Bacillati</taxon>
        <taxon>Actinomycetota</taxon>
        <taxon>Actinomycetes</taxon>
        <taxon>Frankiales</taxon>
        <taxon>Frankiaceae</taxon>
        <taxon>Parafrankia</taxon>
    </lineage>
</organism>
<dbReference type="InterPro" id="IPR045851">
    <property type="entry name" value="AMP-bd_C_sf"/>
</dbReference>
<dbReference type="EMBL" id="FAOZ01000006">
    <property type="protein sequence ID" value="CUU56096.1"/>
    <property type="molecule type" value="Genomic_DNA"/>
</dbReference>
<feature type="region of interest" description="Disordered" evidence="1">
    <location>
        <begin position="578"/>
        <end position="654"/>
    </location>
</feature>
<gene>
    <name evidence="4" type="ORF">Ga0074812_106351</name>
</gene>
<dbReference type="Pfam" id="PF13193">
    <property type="entry name" value="AMP-binding_C"/>
    <property type="match status" value="2"/>
</dbReference>
<protein>
    <submittedName>
        <fullName evidence="4">Acyl-CoA synthetase (AMP-forming)/AMP-acid ligase II</fullName>
    </submittedName>
</protein>
<evidence type="ECO:0000313" key="5">
    <source>
        <dbReference type="Proteomes" id="UP000198802"/>
    </source>
</evidence>
<dbReference type="Proteomes" id="UP000198802">
    <property type="component" value="Unassembled WGS sequence"/>
</dbReference>
<dbReference type="SUPFAM" id="SSF56801">
    <property type="entry name" value="Acetyl-CoA synthetase-like"/>
    <property type="match status" value="2"/>
</dbReference>
<evidence type="ECO:0000313" key="4">
    <source>
        <dbReference type="EMBL" id="CUU56096.1"/>
    </source>
</evidence>
<keyword evidence="5" id="KW-1185">Reference proteome</keyword>
<dbReference type="Gene3D" id="3.30.300.30">
    <property type="match status" value="2"/>
</dbReference>
<dbReference type="PANTHER" id="PTHR43767">
    <property type="entry name" value="LONG-CHAIN-FATTY-ACID--COA LIGASE"/>
    <property type="match status" value="1"/>
</dbReference>
<dbReference type="Pfam" id="PF00501">
    <property type="entry name" value="AMP-binding"/>
    <property type="match status" value="2"/>
</dbReference>
<sequence length="1175" mass="123791">MSTGVNFADMIELIADTVPGRPAIVAGSSRLTYAELDARADRAARLLRDAGVQPGEHVGIYAVNRIEWVEAMIGCLKLRATPVNINYRYVAAELRYLIDNADLRTIVVERRYLPTLTTALADVSPVRAVVVLEDGSPLAADVQADVQADGGSGAEARTGGAAGSQATSWRTVGFEEPTADPATDPRPVRIPRDGDDHYIIYTGGTTGLPKGVVWRSADLFRAAIARPLPDGRIPTGITDFVEHAANPPLNYFTLAPLMHGAAQLGVLIAIATAGTTVLWTGRSFDAPAIWDLAAAERATSMTVVGDAMALPLVDALEARPGGWDLSGLFALANSGAPLSSGVRARLARLLPNVLLIDSYGATELGHSGAEEGGPARFRLSGDTAVLDEHLVPISPGAGTVGRIARRGAIPLGYYKDPEKTAAVFQTDADGVRWAVPGDLATVDADGTVRLLGRGSTVVNSGGEKIFPEEVEDALKTHPDLVDAVVVGVPDARFGERVVALAVLRAGRMPDSAALIAHCRGLVAGFKAPREIHTVTAIRRSPAGKVDIPWARARAADLSGSAEPSGTADFAGSAEAPDITYLSGSAEPPRVIDLPGAAEPPDATEPSGPLEPLGPPESPGSAKPPGSAEPLGAVPAPARSPAGMTGDPAADGAAADVAGRERASFLPDLLIAALERGRDLPAVHLDGRVLTGAEVRDEMSRYAQAYAKLGLGVGSPTAMISANRPEVLFTMGANMLTGCRSSALHPLGSVDDHAYILADAEIETLVFDPAFAQRATELARRVPSLVNLLSLGPAEVGTDLTALAAGFTPRPLVAPRVGPEDVSGITYTGGTTGRPKGVMSTYRGAATMTQIQLAEWEWPTETRFLVCTPLSHAGAAFFVPVLLRGGSLVVLPRFDPAAVLDAIERYRITATMLVPTMLYHLLDHPKLAAADTSSLQTVFYGASAMSPTRLAEAIERFGPVFFQFYGQSECPMTISVLRRGDHDVNRPDRLASCGRPVPWVRVALLDDDGAEVADGEPGEVCVRGPLLSAGYWRRPDQTAELFEHGWLHTGDIARRDADGFLTIVDRKKDMVVTGGFNIFPKEVEDVLCAHPAIAAAAVIGVPDDTWGEAVKAVVTLRPGAEVSAAELTALVRERKGPHHAPKSVDVVDQLPMSPVGKPDKKALRARYWSDGERRVH</sequence>
<dbReference type="PROSITE" id="PS00455">
    <property type="entry name" value="AMP_BINDING"/>
    <property type="match status" value="2"/>
</dbReference>
<keyword evidence="4" id="KW-0436">Ligase</keyword>
<dbReference type="PANTHER" id="PTHR43767:SF7">
    <property type="entry name" value="MEDIUM_LONG-CHAIN-FATTY-ACID--COA LIGASE FADD8"/>
    <property type="match status" value="1"/>
</dbReference>
<dbReference type="Gene3D" id="3.40.50.12780">
    <property type="entry name" value="N-terminal domain of ligase-like"/>
    <property type="match status" value="2"/>
</dbReference>
<feature type="region of interest" description="Disordered" evidence="1">
    <location>
        <begin position="1133"/>
        <end position="1175"/>
    </location>
</feature>
<reference evidence="5" key="1">
    <citation type="submission" date="2015-11" db="EMBL/GenBank/DDBJ databases">
        <authorList>
            <person name="Varghese N."/>
        </authorList>
    </citation>
    <scope>NUCLEOTIDE SEQUENCE [LARGE SCALE GENOMIC DNA]</scope>
    <source>
        <strain evidence="5">DSM 45899</strain>
    </source>
</reference>
<feature type="region of interest" description="Disordered" evidence="1">
    <location>
        <begin position="149"/>
        <end position="189"/>
    </location>
</feature>
<dbReference type="InterPro" id="IPR050237">
    <property type="entry name" value="ATP-dep_AMP-bd_enzyme"/>
</dbReference>
<evidence type="ECO:0000256" key="1">
    <source>
        <dbReference type="SAM" id="MobiDB-lite"/>
    </source>
</evidence>
<feature type="compositionally biased region" description="Low complexity" evidence="1">
    <location>
        <begin position="641"/>
        <end position="654"/>
    </location>
</feature>
<proteinExistence type="predicted"/>
<feature type="domain" description="AMP-binding enzyme C-terminal" evidence="3">
    <location>
        <begin position="469"/>
        <end position="544"/>
    </location>
</feature>
<feature type="domain" description="AMP-dependent synthetase/ligase" evidence="2">
    <location>
        <begin position="674"/>
        <end position="1031"/>
    </location>
</feature>
<feature type="compositionally biased region" description="Basic and acidic residues" evidence="1">
    <location>
        <begin position="1156"/>
        <end position="1175"/>
    </location>
</feature>
<dbReference type="GO" id="GO:0016877">
    <property type="term" value="F:ligase activity, forming carbon-sulfur bonds"/>
    <property type="evidence" value="ECO:0007669"/>
    <property type="project" value="UniProtKB-ARBA"/>
</dbReference>
<dbReference type="InterPro" id="IPR000873">
    <property type="entry name" value="AMP-dep_synth/lig_dom"/>
</dbReference>
<dbReference type="InterPro" id="IPR025110">
    <property type="entry name" value="AMP-bd_C"/>
</dbReference>
<dbReference type="InterPro" id="IPR042099">
    <property type="entry name" value="ANL_N_sf"/>
</dbReference>
<feature type="domain" description="AMP-dependent synthetase/ligase" evidence="2">
    <location>
        <begin position="15"/>
        <end position="369"/>
    </location>
</feature>
<dbReference type="InterPro" id="IPR020845">
    <property type="entry name" value="AMP-binding_CS"/>
</dbReference>